<organism evidence="1 2">
    <name type="scientific">Vibrio owensii</name>
    <dbReference type="NCBI Taxonomy" id="696485"/>
    <lineage>
        <taxon>Bacteria</taxon>
        <taxon>Pseudomonadati</taxon>
        <taxon>Pseudomonadota</taxon>
        <taxon>Gammaproteobacteria</taxon>
        <taxon>Vibrionales</taxon>
        <taxon>Vibrionaceae</taxon>
        <taxon>Vibrio</taxon>
    </lineage>
</organism>
<dbReference type="AlphaFoldDB" id="A0AAU9Q5U4"/>
<comment type="caution">
    <text evidence="1">The sequence shown here is derived from an EMBL/GenBank/DDBJ whole genome shotgun (WGS) entry which is preliminary data.</text>
</comment>
<reference evidence="1" key="1">
    <citation type="submission" date="2022-01" db="EMBL/GenBank/DDBJ databases">
        <authorList>
            <person name="Lagorce A."/>
        </authorList>
    </citation>
    <scope>NUCLEOTIDE SEQUENCE</scope>
    <source>
        <strain evidence="1">Th15_F1_D04</strain>
    </source>
</reference>
<gene>
    <name evidence="1" type="ORF">THF1D04_220064</name>
</gene>
<dbReference type="Proteomes" id="UP001295420">
    <property type="component" value="Unassembled WGS sequence"/>
</dbReference>
<name>A0AAU9Q5U4_9VIBR</name>
<protein>
    <submittedName>
        <fullName evidence="1">Uncharacterized protein</fullName>
    </submittedName>
</protein>
<accession>A0AAU9Q5U4</accession>
<proteinExistence type="predicted"/>
<evidence type="ECO:0000313" key="1">
    <source>
        <dbReference type="EMBL" id="CAH1528875.1"/>
    </source>
</evidence>
<dbReference type="EMBL" id="CAKMTQ010000015">
    <property type="protein sequence ID" value="CAH1528875.1"/>
    <property type="molecule type" value="Genomic_DNA"/>
</dbReference>
<evidence type="ECO:0000313" key="2">
    <source>
        <dbReference type="Proteomes" id="UP001295420"/>
    </source>
</evidence>
<sequence length="61" mass="7292">MCIKHTYLIHISSYSINTYLKMFNAHLKKQTALYDLPLFIKRTQHVQIHPPSIHCHSFIRL</sequence>